<evidence type="ECO:0000256" key="4">
    <source>
        <dbReference type="ARBA" id="ARBA00022519"/>
    </source>
</evidence>
<keyword evidence="7" id="KW-0547">Nucleotide-binding</keyword>
<proteinExistence type="inferred from homology"/>
<keyword evidence="5" id="KW-0808">Transferase</keyword>
<sequence>MADADNAGRARSMRNDEDDFINLGEIIATLLEYKWLILAVTTLAVAIGVFVALVSTPIYRADALLQVEDKGKMKGGIAALRDVEGVLGDNSSVAAELEILRSRMILARVVERLNLSVVAQPDYAPIIGSAYARRFGNGDDIAAPLLGLSSYAWGGERITVQSLEVPAELVGLPLTLIAAEDNHFTLLGEEGEVIVQGRVGEPVETDRVSLFVAELIARPGTRFNVMRRSDASAIADLRESMEVRERARQSNVIEVAFTGTDRAQVAAVLNEVLNAYVRQNVEYRSAEAESTLKFLELQLPELKRQLDTAEAAYNNYRQTRGSIDLTMETQSMLSSVVKVDQDIVILQQKRDELRQRFTAEHPQVQAVDSQISRLRALRSTLDKDVSRLPDTQQTALRLHRDVEVSTALYTNLLNSAQQLRVARAGTVGDVRVIDDAVTAQFPIAPRKALIVLLSGVLGGLASLGLVWAIRALRVVVEDPDAIERQLSLPVYATVPESKAEEELDRRVKRGKGSGELLATSHPDDNAVESLRSLRTTLHFALLGADRGSVLITGPAPDVGKSFISKNLGAVLAQSGKRVIVVDADMRKGHIHKEFGLPRAGGVSDYVTGKATLEAVVRQTTVPGLAIVTTGQIPPNPSELLMHERFGAMLRSLEQQCDVLIVDAPPVLAVSDAAIIGRLTGATLMVVRAGRHPMGELEQAVKRLAQGGVEVKGFVFNGLDLTRQRHRFGQHGYHYQYQYKA</sequence>
<keyword evidence="3" id="KW-1003">Cell membrane</keyword>
<organism evidence="23 24">
    <name type="scientific">Thauera terpenica 58Eu</name>
    <dbReference type="NCBI Taxonomy" id="1348657"/>
    <lineage>
        <taxon>Bacteria</taxon>
        <taxon>Pseudomonadati</taxon>
        <taxon>Pseudomonadota</taxon>
        <taxon>Betaproteobacteria</taxon>
        <taxon>Rhodocyclales</taxon>
        <taxon>Zoogloeaceae</taxon>
        <taxon>Thauera</taxon>
    </lineage>
</organism>
<evidence type="ECO:0000256" key="11">
    <source>
        <dbReference type="ARBA" id="ARBA00023136"/>
    </source>
</evidence>
<keyword evidence="24" id="KW-1185">Reference proteome</keyword>
<dbReference type="Proteomes" id="UP000015455">
    <property type="component" value="Unassembled WGS sequence"/>
</dbReference>
<keyword evidence="8" id="KW-0418">Kinase</keyword>
<gene>
    <name evidence="23" type="ORF">M622_09020</name>
</gene>
<dbReference type="CDD" id="cd05387">
    <property type="entry name" value="BY-kinase"/>
    <property type="match status" value="1"/>
</dbReference>
<comment type="similarity">
    <text evidence="2">Belongs to the etk/wzc family.</text>
</comment>
<dbReference type="eggNOG" id="COG3206">
    <property type="taxonomic scope" value="Bacteria"/>
</dbReference>
<reference evidence="23 24" key="1">
    <citation type="submission" date="2013-06" db="EMBL/GenBank/DDBJ databases">
        <title>Draft genome sequence of Thauera terpenica.</title>
        <authorList>
            <person name="Liu B."/>
            <person name="Frostegard A.H."/>
            <person name="Shapleigh J.P."/>
        </authorList>
    </citation>
    <scope>NUCLEOTIDE SEQUENCE [LARGE SCALE GENOMIC DNA]</scope>
    <source>
        <strain evidence="23 24">58Eu</strain>
    </source>
</reference>
<dbReference type="AlphaFoldDB" id="S9ZUA2"/>
<evidence type="ECO:0000256" key="13">
    <source>
        <dbReference type="ARBA" id="ARBA00023169"/>
    </source>
</evidence>
<dbReference type="GO" id="GO:0005886">
    <property type="term" value="C:plasma membrane"/>
    <property type="evidence" value="ECO:0007669"/>
    <property type="project" value="UniProtKB-SubCell"/>
</dbReference>
<dbReference type="InterPro" id="IPR027417">
    <property type="entry name" value="P-loop_NTPase"/>
</dbReference>
<feature type="domain" description="Polysaccharide chain length determinant N-terminal" evidence="20">
    <location>
        <begin position="20"/>
        <end position="112"/>
    </location>
</feature>
<keyword evidence="11 19" id="KW-0472">Membrane</keyword>
<evidence type="ECO:0000259" key="20">
    <source>
        <dbReference type="Pfam" id="PF02706"/>
    </source>
</evidence>
<comment type="function">
    <text evidence="15">Probably involved in polymerization and/or export of exopolysaccharide EPS I which functions as a virulence factor. May be involved in an ATP-dependent process in the pathway for EPS I production, possibly export of the trimeric repeat units across the inner membrane or their polymerization.</text>
</comment>
<evidence type="ECO:0000256" key="1">
    <source>
        <dbReference type="ARBA" id="ARBA00004429"/>
    </source>
</evidence>
<evidence type="ECO:0000256" key="18">
    <source>
        <dbReference type="SAM" id="Coils"/>
    </source>
</evidence>
<evidence type="ECO:0000256" key="19">
    <source>
        <dbReference type="SAM" id="Phobius"/>
    </source>
</evidence>
<dbReference type="EMBL" id="ATJV01000002">
    <property type="protein sequence ID" value="EPZ17082.1"/>
    <property type="molecule type" value="Genomic_DNA"/>
</dbReference>
<evidence type="ECO:0000256" key="2">
    <source>
        <dbReference type="ARBA" id="ARBA00008883"/>
    </source>
</evidence>
<dbReference type="GO" id="GO:0000271">
    <property type="term" value="P:polysaccharide biosynthetic process"/>
    <property type="evidence" value="ECO:0007669"/>
    <property type="project" value="UniProtKB-KW"/>
</dbReference>
<evidence type="ECO:0000256" key="6">
    <source>
        <dbReference type="ARBA" id="ARBA00022692"/>
    </source>
</evidence>
<dbReference type="STRING" id="1348657.M622_09020"/>
<dbReference type="InterPro" id="IPR005702">
    <property type="entry name" value="Wzc-like_C"/>
</dbReference>
<comment type="caution">
    <text evidence="23">The sequence shown here is derived from an EMBL/GenBank/DDBJ whole genome shotgun (WGS) entry which is preliminary data.</text>
</comment>
<dbReference type="PANTHER" id="PTHR32309">
    <property type="entry name" value="TYROSINE-PROTEIN KINASE"/>
    <property type="match status" value="1"/>
</dbReference>
<dbReference type="InterPro" id="IPR050445">
    <property type="entry name" value="Bact_polysacc_biosynth/exp"/>
</dbReference>
<dbReference type="GO" id="GO:0004713">
    <property type="term" value="F:protein tyrosine kinase activity"/>
    <property type="evidence" value="ECO:0007669"/>
    <property type="project" value="UniProtKB-KW"/>
</dbReference>
<accession>S9ZUA2</accession>
<dbReference type="Pfam" id="PF02706">
    <property type="entry name" value="Wzz"/>
    <property type="match status" value="1"/>
</dbReference>
<evidence type="ECO:0000256" key="5">
    <source>
        <dbReference type="ARBA" id="ARBA00022679"/>
    </source>
</evidence>
<dbReference type="Pfam" id="PF23607">
    <property type="entry name" value="WZC_N"/>
    <property type="match status" value="1"/>
</dbReference>
<dbReference type="Pfam" id="PF13614">
    <property type="entry name" value="AAA_31"/>
    <property type="match status" value="1"/>
</dbReference>
<dbReference type="SUPFAM" id="SSF52540">
    <property type="entry name" value="P-loop containing nucleoside triphosphate hydrolases"/>
    <property type="match status" value="1"/>
</dbReference>
<evidence type="ECO:0000256" key="17">
    <source>
        <dbReference type="ARBA" id="ARBA00081049"/>
    </source>
</evidence>
<evidence type="ECO:0000256" key="8">
    <source>
        <dbReference type="ARBA" id="ARBA00022777"/>
    </source>
</evidence>
<evidence type="ECO:0000256" key="15">
    <source>
        <dbReference type="ARBA" id="ARBA00054296"/>
    </source>
</evidence>
<evidence type="ECO:0000259" key="22">
    <source>
        <dbReference type="Pfam" id="PF13807"/>
    </source>
</evidence>
<keyword evidence="9" id="KW-0067">ATP-binding</keyword>
<evidence type="ECO:0000256" key="3">
    <source>
        <dbReference type="ARBA" id="ARBA00022475"/>
    </source>
</evidence>
<evidence type="ECO:0000313" key="24">
    <source>
        <dbReference type="Proteomes" id="UP000015455"/>
    </source>
</evidence>
<dbReference type="InterPro" id="IPR032807">
    <property type="entry name" value="GNVR"/>
</dbReference>
<evidence type="ECO:0000256" key="16">
    <source>
        <dbReference type="ARBA" id="ARBA00067833"/>
    </source>
</evidence>
<keyword evidence="10 19" id="KW-1133">Transmembrane helix</keyword>
<feature type="domain" description="Tyrosine-protein kinase G-rich" evidence="22">
    <location>
        <begin position="390"/>
        <end position="467"/>
    </location>
</feature>
<dbReference type="PANTHER" id="PTHR32309:SF32">
    <property type="entry name" value="TYROSINE-PROTEIN KINASE ETK-RELATED"/>
    <property type="match status" value="1"/>
</dbReference>
<comment type="catalytic activity">
    <reaction evidence="14">
        <text>L-tyrosyl-[protein] + ATP = O-phospho-L-tyrosyl-[protein] + ADP + H(+)</text>
        <dbReference type="Rhea" id="RHEA:10596"/>
        <dbReference type="Rhea" id="RHEA-COMP:10136"/>
        <dbReference type="Rhea" id="RHEA-COMP:20101"/>
        <dbReference type="ChEBI" id="CHEBI:15378"/>
        <dbReference type="ChEBI" id="CHEBI:30616"/>
        <dbReference type="ChEBI" id="CHEBI:46858"/>
        <dbReference type="ChEBI" id="CHEBI:61978"/>
        <dbReference type="ChEBI" id="CHEBI:456216"/>
    </reaction>
</comment>
<feature type="transmembrane region" description="Helical" evidence="19">
    <location>
        <begin position="35"/>
        <end position="54"/>
    </location>
</feature>
<keyword evidence="12" id="KW-0829">Tyrosine-protein kinase</keyword>
<dbReference type="InterPro" id="IPR003856">
    <property type="entry name" value="LPS_length_determ_N"/>
</dbReference>
<dbReference type="PATRIC" id="fig|1348657.5.peg.331"/>
<dbReference type="InterPro" id="IPR025669">
    <property type="entry name" value="AAA_dom"/>
</dbReference>
<keyword evidence="4" id="KW-0997">Cell inner membrane</keyword>
<keyword evidence="18" id="KW-0175">Coiled coil</keyword>
<evidence type="ECO:0000259" key="21">
    <source>
        <dbReference type="Pfam" id="PF13614"/>
    </source>
</evidence>
<dbReference type="GO" id="GO:0005524">
    <property type="term" value="F:ATP binding"/>
    <property type="evidence" value="ECO:0007669"/>
    <property type="project" value="UniProtKB-KW"/>
</dbReference>
<feature type="coiled-coil region" evidence="18">
    <location>
        <begin position="269"/>
        <end position="356"/>
    </location>
</feature>
<dbReference type="Pfam" id="PF13807">
    <property type="entry name" value="GNVR"/>
    <property type="match status" value="1"/>
</dbReference>
<keyword evidence="6 19" id="KW-0812">Transmembrane</keyword>
<name>S9ZUA2_9RHOO</name>
<keyword evidence="13" id="KW-0270">Exopolysaccharide synthesis</keyword>
<feature type="domain" description="AAA" evidence="21">
    <location>
        <begin position="558"/>
        <end position="670"/>
    </location>
</feature>
<dbReference type="GO" id="GO:0042802">
    <property type="term" value="F:identical protein binding"/>
    <property type="evidence" value="ECO:0007669"/>
    <property type="project" value="UniProtKB-ARBA"/>
</dbReference>
<dbReference type="eggNOG" id="COG0489">
    <property type="taxonomic scope" value="Bacteria"/>
</dbReference>
<evidence type="ECO:0000256" key="7">
    <source>
        <dbReference type="ARBA" id="ARBA00022741"/>
    </source>
</evidence>
<evidence type="ECO:0000256" key="9">
    <source>
        <dbReference type="ARBA" id="ARBA00022840"/>
    </source>
</evidence>
<evidence type="ECO:0000256" key="12">
    <source>
        <dbReference type="ARBA" id="ARBA00023137"/>
    </source>
</evidence>
<dbReference type="Gene3D" id="3.40.50.300">
    <property type="entry name" value="P-loop containing nucleotide triphosphate hydrolases"/>
    <property type="match status" value="1"/>
</dbReference>
<protein>
    <recommendedName>
        <fullName evidence="16">Putative tyrosine-protein kinase EpsB</fullName>
    </recommendedName>
    <alternativeName>
        <fullName evidence="17">EPS I polysaccharide export protein EpsB</fullName>
    </alternativeName>
</protein>
<comment type="subcellular location">
    <subcellularLocation>
        <location evidence="1">Cell inner membrane</location>
        <topology evidence="1">Multi-pass membrane protein</topology>
    </subcellularLocation>
</comment>
<evidence type="ECO:0000256" key="14">
    <source>
        <dbReference type="ARBA" id="ARBA00053015"/>
    </source>
</evidence>
<dbReference type="NCBIfam" id="TIGR01007">
    <property type="entry name" value="eps_fam"/>
    <property type="match status" value="1"/>
</dbReference>
<dbReference type="FunFam" id="3.40.50.300:FF:000527">
    <property type="entry name" value="Tyrosine-protein kinase etk"/>
    <property type="match status" value="1"/>
</dbReference>
<evidence type="ECO:0000256" key="10">
    <source>
        <dbReference type="ARBA" id="ARBA00022989"/>
    </source>
</evidence>
<evidence type="ECO:0000313" key="23">
    <source>
        <dbReference type="EMBL" id="EPZ17082.1"/>
    </source>
</evidence>